<proteinExistence type="predicted"/>
<evidence type="ECO:0000259" key="1">
    <source>
        <dbReference type="PROSITE" id="PS51819"/>
    </source>
</evidence>
<sequence>MMAVDYGRCYHQGIRVPNLESAMSEMGDALGVTWCEPQQSEQRVWLPGVGESSIPLRFTYSAQGPQHIELLEGAPGSIWDGRESPGLHHVGVWSDDVGAQTRLLEERGWTVLMAQAPPERNYGAFTYVQPPSGLIVELVWSAIQPMFARWFAGGPLA</sequence>
<dbReference type="EMBL" id="CAEZTS010000211">
    <property type="protein sequence ID" value="CAB4593983.1"/>
    <property type="molecule type" value="Genomic_DNA"/>
</dbReference>
<dbReference type="SUPFAM" id="SSF54593">
    <property type="entry name" value="Glyoxalase/Bleomycin resistance protein/Dihydroxybiphenyl dioxygenase"/>
    <property type="match status" value="1"/>
</dbReference>
<dbReference type="InterPro" id="IPR037523">
    <property type="entry name" value="VOC_core"/>
</dbReference>
<dbReference type="InterPro" id="IPR029068">
    <property type="entry name" value="Glyas_Bleomycin-R_OHBP_Dase"/>
</dbReference>
<evidence type="ECO:0000313" key="2">
    <source>
        <dbReference type="EMBL" id="CAB4593983.1"/>
    </source>
</evidence>
<accession>A0A6J6G403</accession>
<dbReference type="Gene3D" id="3.10.180.10">
    <property type="entry name" value="2,3-Dihydroxybiphenyl 1,2-Dioxygenase, domain 1"/>
    <property type="match status" value="1"/>
</dbReference>
<dbReference type="AlphaFoldDB" id="A0A6J6G403"/>
<name>A0A6J6G403_9ZZZZ</name>
<protein>
    <submittedName>
        <fullName evidence="2">Unannotated protein</fullName>
    </submittedName>
</protein>
<reference evidence="2" key="1">
    <citation type="submission" date="2020-05" db="EMBL/GenBank/DDBJ databases">
        <authorList>
            <person name="Chiriac C."/>
            <person name="Salcher M."/>
            <person name="Ghai R."/>
            <person name="Kavagutti S V."/>
        </authorList>
    </citation>
    <scope>NUCLEOTIDE SEQUENCE</scope>
</reference>
<organism evidence="2">
    <name type="scientific">freshwater metagenome</name>
    <dbReference type="NCBI Taxonomy" id="449393"/>
    <lineage>
        <taxon>unclassified sequences</taxon>
        <taxon>metagenomes</taxon>
        <taxon>ecological metagenomes</taxon>
    </lineage>
</organism>
<dbReference type="Pfam" id="PF13669">
    <property type="entry name" value="Glyoxalase_4"/>
    <property type="match status" value="1"/>
</dbReference>
<gene>
    <name evidence="2" type="ORF">UFOPK1722_01781</name>
</gene>
<dbReference type="PROSITE" id="PS51819">
    <property type="entry name" value="VOC"/>
    <property type="match status" value="1"/>
</dbReference>
<feature type="domain" description="VOC" evidence="1">
    <location>
        <begin position="8"/>
        <end position="141"/>
    </location>
</feature>